<dbReference type="Proteomes" id="UP000177276">
    <property type="component" value="Unassembled WGS sequence"/>
</dbReference>
<name>A0A1G2UU75_9BACT</name>
<accession>A0A1G2UU75</accession>
<sequence>MAQLSHFFVIGVDKYKILDKKCEFAMIYGRKHAWSTIAAGLRKRVCVTRPNSKNGGVAGLKVALSAICMCCSSFRT</sequence>
<proteinExistence type="predicted"/>
<evidence type="ECO:0000313" key="1">
    <source>
        <dbReference type="EMBL" id="OHB12935.1"/>
    </source>
</evidence>
<protein>
    <submittedName>
        <fullName evidence="1">Uncharacterized protein</fullName>
    </submittedName>
</protein>
<organism evidence="1 2">
    <name type="scientific">Candidatus Zambryskibacteria bacterium RIFCSPLOWO2_12_FULL_39_16</name>
    <dbReference type="NCBI Taxonomy" id="1802775"/>
    <lineage>
        <taxon>Bacteria</taxon>
        <taxon>Candidatus Zambryskiibacteriota</taxon>
    </lineage>
</organism>
<gene>
    <name evidence="1" type="ORF">A3G46_01725</name>
</gene>
<comment type="caution">
    <text evidence="1">The sequence shown here is derived from an EMBL/GenBank/DDBJ whole genome shotgun (WGS) entry which is preliminary data.</text>
</comment>
<dbReference type="EMBL" id="MHWS01000001">
    <property type="protein sequence ID" value="OHB12935.1"/>
    <property type="molecule type" value="Genomic_DNA"/>
</dbReference>
<evidence type="ECO:0000313" key="2">
    <source>
        <dbReference type="Proteomes" id="UP000177276"/>
    </source>
</evidence>
<reference evidence="1 2" key="1">
    <citation type="journal article" date="2016" name="Nat. Commun.">
        <title>Thousands of microbial genomes shed light on interconnected biogeochemical processes in an aquifer system.</title>
        <authorList>
            <person name="Anantharaman K."/>
            <person name="Brown C.T."/>
            <person name="Hug L.A."/>
            <person name="Sharon I."/>
            <person name="Castelle C.J."/>
            <person name="Probst A.J."/>
            <person name="Thomas B.C."/>
            <person name="Singh A."/>
            <person name="Wilkins M.J."/>
            <person name="Karaoz U."/>
            <person name="Brodie E.L."/>
            <person name="Williams K.H."/>
            <person name="Hubbard S.S."/>
            <person name="Banfield J.F."/>
        </authorList>
    </citation>
    <scope>NUCLEOTIDE SEQUENCE [LARGE SCALE GENOMIC DNA]</scope>
</reference>
<dbReference type="AlphaFoldDB" id="A0A1G2UU75"/>